<evidence type="ECO:0000313" key="3">
    <source>
        <dbReference type="Proteomes" id="UP000179627"/>
    </source>
</evidence>
<keyword evidence="3" id="KW-1185">Reference proteome</keyword>
<accession>A0A1S1QRH4</accession>
<dbReference type="EMBL" id="MBLM01000117">
    <property type="protein sequence ID" value="OHV36307.1"/>
    <property type="molecule type" value="Genomic_DNA"/>
</dbReference>
<evidence type="ECO:0000313" key="2">
    <source>
        <dbReference type="EMBL" id="OHV36307.1"/>
    </source>
</evidence>
<feature type="compositionally biased region" description="Basic residues" evidence="1">
    <location>
        <begin position="29"/>
        <end position="38"/>
    </location>
</feature>
<sequence>MNMIRIRAGNPAASPFRPVSGGRTERAGPQRRRQRHRPAAAGGAQLVEIDLGPFPEAGRLPYDAMLADPIRLNARLGRYTTFANLLDLAAVAVPTRFAAGLPFGVTLLAPAGHYGILAGPAEFLHRSSGLPVGAGAHPLLTA</sequence>
<protein>
    <recommendedName>
        <fullName evidence="4">Amidase domain-containing protein</fullName>
    </recommendedName>
</protein>
<comment type="caution">
    <text evidence="2">The sequence shown here is derived from an EMBL/GenBank/DDBJ whole genome shotgun (WGS) entry which is preliminary data.</text>
</comment>
<proteinExistence type="predicted"/>
<feature type="region of interest" description="Disordered" evidence="1">
    <location>
        <begin position="1"/>
        <end position="41"/>
    </location>
</feature>
<evidence type="ECO:0008006" key="4">
    <source>
        <dbReference type="Google" id="ProtNLM"/>
    </source>
</evidence>
<dbReference type="RefSeq" id="WP_071084954.1">
    <property type="nucleotide sequence ID" value="NZ_MBLM01000117.1"/>
</dbReference>
<organism evidence="2 3">
    <name type="scientific">Parafrankia colletiae</name>
    <dbReference type="NCBI Taxonomy" id="573497"/>
    <lineage>
        <taxon>Bacteria</taxon>
        <taxon>Bacillati</taxon>
        <taxon>Actinomycetota</taxon>
        <taxon>Actinomycetes</taxon>
        <taxon>Frankiales</taxon>
        <taxon>Frankiaceae</taxon>
        <taxon>Parafrankia</taxon>
    </lineage>
</organism>
<gene>
    <name evidence="2" type="ORF">CC117_18125</name>
</gene>
<reference evidence="3" key="1">
    <citation type="submission" date="2016-07" db="EMBL/GenBank/DDBJ databases">
        <title>Sequence Frankia sp. strain CcI1.17.</title>
        <authorList>
            <person name="Ghodhbane-Gtari F."/>
            <person name="Swanson E."/>
            <person name="Gueddou A."/>
            <person name="Morris K."/>
            <person name="Hezbri K."/>
            <person name="Ktari A."/>
            <person name="Nouioui I."/>
            <person name="Abebe-Akele F."/>
            <person name="Simpson S."/>
            <person name="Thomas K."/>
            <person name="Gtari M."/>
            <person name="Tisa L.S."/>
            <person name="Hurst S."/>
        </authorList>
    </citation>
    <scope>NUCLEOTIDE SEQUENCE [LARGE SCALE GENOMIC DNA]</scope>
    <source>
        <strain evidence="3">Cc1.17</strain>
    </source>
</reference>
<dbReference type="InterPro" id="IPR036928">
    <property type="entry name" value="AS_sf"/>
</dbReference>
<dbReference type="Gene3D" id="3.90.1300.10">
    <property type="entry name" value="Amidase signature (AS) domain"/>
    <property type="match status" value="1"/>
</dbReference>
<evidence type="ECO:0000256" key="1">
    <source>
        <dbReference type="SAM" id="MobiDB-lite"/>
    </source>
</evidence>
<dbReference type="SUPFAM" id="SSF75304">
    <property type="entry name" value="Amidase signature (AS) enzymes"/>
    <property type="match status" value="1"/>
</dbReference>
<dbReference type="Proteomes" id="UP000179627">
    <property type="component" value="Unassembled WGS sequence"/>
</dbReference>
<dbReference type="AlphaFoldDB" id="A0A1S1QRH4"/>
<name>A0A1S1QRH4_9ACTN</name>